<evidence type="ECO:0000259" key="1">
    <source>
        <dbReference type="Pfam" id="PF11706"/>
    </source>
</evidence>
<dbReference type="Pfam" id="PF07336">
    <property type="entry name" value="ABATE"/>
    <property type="match status" value="1"/>
</dbReference>
<dbReference type="PANTHER" id="PTHR35525">
    <property type="entry name" value="BLL6575 PROTEIN"/>
    <property type="match status" value="1"/>
</dbReference>
<accession>A0A6J4H430</accession>
<sequence length="205" mass="23205">MAETHAGNLKLLGGRLCLDFVNTVDWHGSDHAVEFLHTYEDLLAWSRHLTIVTEDEVSNMLQCARRTPDQATHVLERAIALREALFRLFPVVAEGHAPPADDLAILNEALRRAPSRPQIAWSPPHFVWMYQGDDDALDRVLWPVAWSAADLLASAERERVKVCPGEDCGWLFLDASRNGTRRWCAMEGCGNRAKARRHYQRARKG</sequence>
<feature type="domain" description="Zinc finger CGNR" evidence="1">
    <location>
        <begin position="159"/>
        <end position="201"/>
    </location>
</feature>
<dbReference type="InterPro" id="IPR021005">
    <property type="entry name" value="Znf_CGNR"/>
</dbReference>
<dbReference type="SUPFAM" id="SSF160904">
    <property type="entry name" value="Jann2411-like"/>
    <property type="match status" value="1"/>
</dbReference>
<dbReference type="InterPro" id="IPR023286">
    <property type="entry name" value="ABATE_dom_sf"/>
</dbReference>
<dbReference type="InterPro" id="IPR010852">
    <property type="entry name" value="ABATE"/>
</dbReference>
<organism evidence="2">
    <name type="scientific">uncultured Chloroflexia bacterium</name>
    <dbReference type="NCBI Taxonomy" id="1672391"/>
    <lineage>
        <taxon>Bacteria</taxon>
        <taxon>Bacillati</taxon>
        <taxon>Chloroflexota</taxon>
        <taxon>Chloroflexia</taxon>
        <taxon>environmental samples</taxon>
    </lineage>
</organism>
<gene>
    <name evidence="2" type="ORF">AVDCRST_MAG93-17</name>
</gene>
<dbReference type="AlphaFoldDB" id="A0A6J4H430"/>
<evidence type="ECO:0000313" key="2">
    <source>
        <dbReference type="EMBL" id="CAA9210851.1"/>
    </source>
</evidence>
<proteinExistence type="predicted"/>
<reference evidence="2" key="1">
    <citation type="submission" date="2020-02" db="EMBL/GenBank/DDBJ databases">
        <authorList>
            <person name="Meier V. D."/>
        </authorList>
    </citation>
    <scope>NUCLEOTIDE SEQUENCE</scope>
    <source>
        <strain evidence="2">AVDCRST_MAG93</strain>
    </source>
</reference>
<name>A0A6J4H430_9CHLR</name>
<dbReference type="EMBL" id="CADCTR010000005">
    <property type="protein sequence ID" value="CAA9210851.1"/>
    <property type="molecule type" value="Genomic_DNA"/>
</dbReference>
<protein>
    <recommendedName>
        <fullName evidence="1">Zinc finger CGNR domain-containing protein</fullName>
    </recommendedName>
</protein>
<dbReference type="PANTHER" id="PTHR35525:SF3">
    <property type="entry name" value="BLL6575 PROTEIN"/>
    <property type="match status" value="1"/>
</dbReference>
<dbReference type="Pfam" id="PF11706">
    <property type="entry name" value="zf-CGNR"/>
    <property type="match status" value="1"/>
</dbReference>
<dbReference type="Gene3D" id="1.10.3300.10">
    <property type="entry name" value="Jann2411-like domain"/>
    <property type="match status" value="1"/>
</dbReference>